<dbReference type="Proteomes" id="UP000017837">
    <property type="component" value="Unassembled WGS sequence"/>
</dbReference>
<dbReference type="Gene3D" id="3.30.70.100">
    <property type="match status" value="1"/>
</dbReference>
<organism evidence="1 2">
    <name type="scientific">Asticcacaulis benevestitus DSM 16100 = ATCC BAA-896</name>
    <dbReference type="NCBI Taxonomy" id="1121022"/>
    <lineage>
        <taxon>Bacteria</taxon>
        <taxon>Pseudomonadati</taxon>
        <taxon>Pseudomonadota</taxon>
        <taxon>Alphaproteobacteria</taxon>
        <taxon>Caulobacterales</taxon>
        <taxon>Caulobacteraceae</taxon>
        <taxon>Asticcacaulis</taxon>
    </lineage>
</organism>
<dbReference type="STRING" id="1121022.GCA_000376105_01673"/>
<keyword evidence="2" id="KW-1185">Reference proteome</keyword>
<dbReference type="InterPro" id="IPR011008">
    <property type="entry name" value="Dimeric_a/b-barrel"/>
</dbReference>
<accession>V4Q8K7</accession>
<sequence length="68" mass="7983">MLLCSKYRDFNFRKPPMSITRLNEFKALPGKFEALTEVFRRIVTQIRTVEGNERCEMLLKVADVDSDD</sequence>
<name>V4Q8K7_9CAUL</name>
<proteinExistence type="predicted"/>
<comment type="caution">
    <text evidence="1">The sequence shown here is derived from an EMBL/GenBank/DDBJ whole genome shotgun (WGS) entry which is preliminary data.</text>
</comment>
<gene>
    <name evidence="1" type="ORF">ABENE_03475</name>
</gene>
<dbReference type="SUPFAM" id="SSF54909">
    <property type="entry name" value="Dimeric alpha+beta barrel"/>
    <property type="match status" value="1"/>
</dbReference>
<evidence type="ECO:0000313" key="1">
    <source>
        <dbReference type="EMBL" id="ESQ94165.1"/>
    </source>
</evidence>
<dbReference type="PATRIC" id="fig|1121022.4.peg.689"/>
<protein>
    <submittedName>
        <fullName evidence="1">Uncharacterized protein</fullName>
    </submittedName>
</protein>
<evidence type="ECO:0000313" key="2">
    <source>
        <dbReference type="Proteomes" id="UP000017837"/>
    </source>
</evidence>
<reference evidence="1 2" key="1">
    <citation type="journal article" date="2014" name="Nature">
        <title>Sequential evolution of bacterial morphology by co-option of a developmental regulator.</title>
        <authorList>
            <person name="Jiang C."/>
            <person name="Brown P.J."/>
            <person name="Ducret A."/>
            <person name="Brun Y.V."/>
        </authorList>
    </citation>
    <scope>NUCLEOTIDE SEQUENCE [LARGE SCALE GENOMIC DNA]</scope>
    <source>
        <strain evidence="1 2">DSM 16100</strain>
    </source>
</reference>
<dbReference type="EMBL" id="AWGB01000005">
    <property type="protein sequence ID" value="ESQ94165.1"/>
    <property type="molecule type" value="Genomic_DNA"/>
</dbReference>
<dbReference type="AlphaFoldDB" id="V4Q8K7"/>